<accession>X1V435</accession>
<gene>
    <name evidence="1" type="ORF">S12H4_56098</name>
</gene>
<proteinExistence type="predicted"/>
<protein>
    <submittedName>
        <fullName evidence="1">Uncharacterized protein</fullName>
    </submittedName>
</protein>
<evidence type="ECO:0000313" key="1">
    <source>
        <dbReference type="EMBL" id="GAJ24449.1"/>
    </source>
</evidence>
<sequence>MELSEILKSKGLTCAIPYARIGEFLRLIDETAKDDKERAIGFCGDGNKLSFPKAIGEVGTVKPPDCPAGKEKIGDFHTHRLSEEGLNEKSMEDWFYDAS</sequence>
<dbReference type="AlphaFoldDB" id="X1V435"/>
<comment type="caution">
    <text evidence="1">The sequence shown here is derived from an EMBL/GenBank/DDBJ whole genome shotgun (WGS) entry which is preliminary data.</text>
</comment>
<dbReference type="EMBL" id="BARW01036068">
    <property type="protein sequence ID" value="GAJ24449.1"/>
    <property type="molecule type" value="Genomic_DNA"/>
</dbReference>
<organism evidence="1">
    <name type="scientific">marine sediment metagenome</name>
    <dbReference type="NCBI Taxonomy" id="412755"/>
    <lineage>
        <taxon>unclassified sequences</taxon>
        <taxon>metagenomes</taxon>
        <taxon>ecological metagenomes</taxon>
    </lineage>
</organism>
<feature type="non-terminal residue" evidence="1">
    <location>
        <position position="99"/>
    </location>
</feature>
<name>X1V435_9ZZZZ</name>
<reference evidence="1" key="1">
    <citation type="journal article" date="2014" name="Front. Microbiol.">
        <title>High frequency of phylogenetically diverse reductive dehalogenase-homologous genes in deep subseafloor sedimentary metagenomes.</title>
        <authorList>
            <person name="Kawai M."/>
            <person name="Futagami T."/>
            <person name="Toyoda A."/>
            <person name="Takaki Y."/>
            <person name="Nishi S."/>
            <person name="Hori S."/>
            <person name="Arai W."/>
            <person name="Tsubouchi T."/>
            <person name="Morono Y."/>
            <person name="Uchiyama I."/>
            <person name="Ito T."/>
            <person name="Fujiyama A."/>
            <person name="Inagaki F."/>
            <person name="Takami H."/>
        </authorList>
    </citation>
    <scope>NUCLEOTIDE SEQUENCE</scope>
    <source>
        <strain evidence="1">Expedition CK06-06</strain>
    </source>
</reference>